<dbReference type="Proteomes" id="UP000811609">
    <property type="component" value="Chromosome 3"/>
</dbReference>
<feature type="region of interest" description="Disordered" evidence="1">
    <location>
        <begin position="1"/>
        <end position="83"/>
    </location>
</feature>
<comment type="caution">
    <text evidence="2">The sequence shown here is derived from an EMBL/GenBank/DDBJ whole genome shotgun (WGS) entry which is preliminary data.</text>
</comment>
<accession>A0A8T1R5E8</accession>
<proteinExistence type="predicted"/>
<evidence type="ECO:0000313" key="3">
    <source>
        <dbReference type="Proteomes" id="UP000811609"/>
    </source>
</evidence>
<evidence type="ECO:0000256" key="1">
    <source>
        <dbReference type="SAM" id="MobiDB-lite"/>
    </source>
</evidence>
<evidence type="ECO:0000313" key="2">
    <source>
        <dbReference type="EMBL" id="KAG6661915.1"/>
    </source>
</evidence>
<keyword evidence="3" id="KW-1185">Reference proteome</keyword>
<dbReference type="EMBL" id="CM031811">
    <property type="protein sequence ID" value="KAG6661918.1"/>
    <property type="molecule type" value="Genomic_DNA"/>
</dbReference>
<dbReference type="EMBL" id="CM031811">
    <property type="protein sequence ID" value="KAG6661915.1"/>
    <property type="molecule type" value="Genomic_DNA"/>
</dbReference>
<reference evidence="2" key="1">
    <citation type="submission" date="2020-12" db="EMBL/GenBank/DDBJ databases">
        <title>WGS assembly of Carya illinoinensis cv. Pawnee.</title>
        <authorList>
            <person name="Platts A."/>
            <person name="Shu S."/>
            <person name="Wright S."/>
            <person name="Barry K."/>
            <person name="Edger P."/>
            <person name="Pires J.C."/>
            <person name="Schmutz J."/>
        </authorList>
    </citation>
    <scope>NUCLEOTIDE SEQUENCE</scope>
    <source>
        <tissue evidence="2">Leaf</tissue>
    </source>
</reference>
<dbReference type="AlphaFoldDB" id="A0A8T1R5E8"/>
<name>A0A8T1R5E8_CARIL</name>
<feature type="compositionally biased region" description="Basic residues" evidence="1">
    <location>
        <begin position="63"/>
        <end position="73"/>
    </location>
</feature>
<gene>
    <name evidence="2" type="ORF">CIPAW_03G208200</name>
</gene>
<feature type="compositionally biased region" description="Basic and acidic residues" evidence="1">
    <location>
        <begin position="18"/>
        <end position="38"/>
    </location>
</feature>
<organism evidence="2 3">
    <name type="scientific">Carya illinoinensis</name>
    <name type="common">Pecan</name>
    <dbReference type="NCBI Taxonomy" id="32201"/>
    <lineage>
        <taxon>Eukaryota</taxon>
        <taxon>Viridiplantae</taxon>
        <taxon>Streptophyta</taxon>
        <taxon>Embryophyta</taxon>
        <taxon>Tracheophyta</taxon>
        <taxon>Spermatophyta</taxon>
        <taxon>Magnoliopsida</taxon>
        <taxon>eudicotyledons</taxon>
        <taxon>Gunneridae</taxon>
        <taxon>Pentapetalae</taxon>
        <taxon>rosids</taxon>
        <taxon>fabids</taxon>
        <taxon>Fagales</taxon>
        <taxon>Juglandaceae</taxon>
        <taxon>Carya</taxon>
    </lineage>
</organism>
<protein>
    <submittedName>
        <fullName evidence="2">Uncharacterized protein</fullName>
    </submittedName>
</protein>
<feature type="compositionally biased region" description="Basic and acidic residues" evidence="1">
    <location>
        <begin position="74"/>
        <end position="83"/>
    </location>
</feature>
<sequence length="83" mass="9533">MASSDTDEDLRQSPSVVRKSDGEEPGSHDEATSHESYTRLKQLSQNKKNRDTALKPACIRIKVLSKAHPRERKGRMQRERERS</sequence>